<feature type="domain" description="DUF427" evidence="1">
    <location>
        <begin position="30"/>
        <end position="121"/>
    </location>
</feature>
<dbReference type="InterPro" id="IPR007361">
    <property type="entry name" value="DUF427"/>
</dbReference>
<dbReference type="Gene3D" id="2.170.150.40">
    <property type="entry name" value="Domain of unknown function (DUF427)"/>
    <property type="match status" value="1"/>
</dbReference>
<evidence type="ECO:0000313" key="3">
    <source>
        <dbReference type="Proteomes" id="UP001551329"/>
    </source>
</evidence>
<dbReference type="Pfam" id="PF04248">
    <property type="entry name" value="NTP_transf_9"/>
    <property type="match status" value="1"/>
</dbReference>
<comment type="caution">
    <text evidence="2">The sequence shown here is derived from an EMBL/GenBank/DDBJ whole genome shotgun (WGS) entry which is preliminary data.</text>
</comment>
<accession>A0ABV3CKC4</accession>
<sequence length="163" mass="18220">MSQDRRRQKPVESVWDYPRPPSMAPDVRRVVVRHEDVVLADSRRCIRVLETSHPPVFYVPCGDVRMDLLARSARSTHCEWKGLASYWTLAGLGRAVEDVAWSYEQPEAPYAELAGHMAFYPGRVDSCTVDGERVAPQPGGFYGGWITEEITGPFEGPPGSAGW</sequence>
<name>A0ABV3CKC4_9ACTN</name>
<organism evidence="2 3">
    <name type="scientific">Streptomyces narbonensis</name>
    <dbReference type="NCBI Taxonomy" id="67333"/>
    <lineage>
        <taxon>Bacteria</taxon>
        <taxon>Bacillati</taxon>
        <taxon>Actinomycetota</taxon>
        <taxon>Actinomycetes</taxon>
        <taxon>Kitasatosporales</taxon>
        <taxon>Streptomycetaceae</taxon>
        <taxon>Streptomyces</taxon>
    </lineage>
</organism>
<gene>
    <name evidence="2" type="ORF">AB0A88_34595</name>
</gene>
<dbReference type="RefSeq" id="WP_358477763.1">
    <property type="nucleotide sequence ID" value="NZ_JBEZAE010000035.1"/>
</dbReference>
<keyword evidence="3" id="KW-1185">Reference proteome</keyword>
<proteinExistence type="predicted"/>
<dbReference type="PANTHER" id="PTHR43058:SF1">
    <property type="entry name" value="DUF427 DOMAIN-CONTAINING PROTEIN"/>
    <property type="match status" value="1"/>
</dbReference>
<evidence type="ECO:0000313" key="2">
    <source>
        <dbReference type="EMBL" id="MEU7075223.1"/>
    </source>
</evidence>
<dbReference type="InterPro" id="IPR038694">
    <property type="entry name" value="DUF427_sf"/>
</dbReference>
<dbReference type="Proteomes" id="UP001551329">
    <property type="component" value="Unassembled WGS sequence"/>
</dbReference>
<dbReference type="PANTHER" id="PTHR43058">
    <property type="entry name" value="SLR0655 PROTEIN"/>
    <property type="match status" value="1"/>
</dbReference>
<dbReference type="EMBL" id="JBEZAE010000035">
    <property type="protein sequence ID" value="MEU7075223.1"/>
    <property type="molecule type" value="Genomic_DNA"/>
</dbReference>
<evidence type="ECO:0000259" key="1">
    <source>
        <dbReference type="Pfam" id="PF04248"/>
    </source>
</evidence>
<reference evidence="2 3" key="1">
    <citation type="submission" date="2024-06" db="EMBL/GenBank/DDBJ databases">
        <title>The Natural Products Discovery Center: Release of the First 8490 Sequenced Strains for Exploring Actinobacteria Biosynthetic Diversity.</title>
        <authorList>
            <person name="Kalkreuter E."/>
            <person name="Kautsar S.A."/>
            <person name="Yang D."/>
            <person name="Bader C.D."/>
            <person name="Teijaro C.N."/>
            <person name="Fluegel L."/>
            <person name="Davis C.M."/>
            <person name="Simpson J.R."/>
            <person name="Lauterbach L."/>
            <person name="Steele A.D."/>
            <person name="Gui C."/>
            <person name="Meng S."/>
            <person name="Li G."/>
            <person name="Viehrig K."/>
            <person name="Ye F."/>
            <person name="Su P."/>
            <person name="Kiefer A.F."/>
            <person name="Nichols A."/>
            <person name="Cepeda A.J."/>
            <person name="Yan W."/>
            <person name="Fan B."/>
            <person name="Jiang Y."/>
            <person name="Adhikari A."/>
            <person name="Zheng C.-J."/>
            <person name="Schuster L."/>
            <person name="Cowan T.M."/>
            <person name="Smanski M.J."/>
            <person name="Chevrette M.G."/>
            <person name="De Carvalho L.P.S."/>
            <person name="Shen B."/>
        </authorList>
    </citation>
    <scope>NUCLEOTIDE SEQUENCE [LARGE SCALE GENOMIC DNA]</scope>
    <source>
        <strain evidence="2 3">NPDC045974</strain>
    </source>
</reference>
<protein>
    <submittedName>
        <fullName evidence="2">DUF427 domain-containing protein</fullName>
    </submittedName>
</protein>